<gene>
    <name evidence="3" type="ORF">MSAN_00478400</name>
</gene>
<keyword evidence="1" id="KW-1133">Transmembrane helix</keyword>
<feature type="transmembrane region" description="Helical" evidence="1">
    <location>
        <begin position="445"/>
        <end position="463"/>
    </location>
</feature>
<dbReference type="Pfam" id="PF18803">
    <property type="entry name" value="CxC2"/>
    <property type="match status" value="1"/>
</dbReference>
<evidence type="ECO:0000313" key="3">
    <source>
        <dbReference type="EMBL" id="KAF7372731.1"/>
    </source>
</evidence>
<proteinExistence type="predicted"/>
<dbReference type="InterPro" id="IPR041457">
    <property type="entry name" value="CxC2_KDZ-assoc"/>
</dbReference>
<feature type="domain" description="CxC2-like cysteine cluster KDZ transposase-associated" evidence="2">
    <location>
        <begin position="171"/>
        <end position="261"/>
    </location>
</feature>
<evidence type="ECO:0000259" key="2">
    <source>
        <dbReference type="Pfam" id="PF18803"/>
    </source>
</evidence>
<dbReference type="EMBL" id="JACAZH010000003">
    <property type="protein sequence ID" value="KAF7372731.1"/>
    <property type="molecule type" value="Genomic_DNA"/>
</dbReference>
<keyword evidence="1" id="KW-0812">Transmembrane</keyword>
<evidence type="ECO:0000256" key="1">
    <source>
        <dbReference type="SAM" id="Phobius"/>
    </source>
</evidence>
<dbReference type="InterPro" id="IPR040521">
    <property type="entry name" value="KDZ"/>
</dbReference>
<dbReference type="OrthoDB" id="2804062at2759"/>
<dbReference type="AlphaFoldDB" id="A0A8H7DIN3"/>
<comment type="caution">
    <text evidence="3">The sequence shown here is derived from an EMBL/GenBank/DDBJ whole genome shotgun (WGS) entry which is preliminary data.</text>
</comment>
<dbReference type="PANTHER" id="PTHR33096">
    <property type="entry name" value="CXC2 DOMAIN-CONTAINING PROTEIN"/>
    <property type="match status" value="1"/>
</dbReference>
<reference evidence="3" key="1">
    <citation type="submission" date="2020-05" db="EMBL/GenBank/DDBJ databases">
        <title>Mycena genomes resolve the evolution of fungal bioluminescence.</title>
        <authorList>
            <person name="Tsai I.J."/>
        </authorList>
    </citation>
    <scope>NUCLEOTIDE SEQUENCE</scope>
    <source>
        <strain evidence="3">160909Yilan</strain>
    </source>
</reference>
<keyword evidence="1" id="KW-0472">Membrane</keyword>
<name>A0A8H7DIN3_9AGAR</name>
<dbReference type="Proteomes" id="UP000623467">
    <property type="component" value="Unassembled WGS sequence"/>
</dbReference>
<organism evidence="3 4">
    <name type="scientific">Mycena sanguinolenta</name>
    <dbReference type="NCBI Taxonomy" id="230812"/>
    <lineage>
        <taxon>Eukaryota</taxon>
        <taxon>Fungi</taxon>
        <taxon>Dikarya</taxon>
        <taxon>Basidiomycota</taxon>
        <taxon>Agaricomycotina</taxon>
        <taxon>Agaricomycetes</taxon>
        <taxon>Agaricomycetidae</taxon>
        <taxon>Agaricales</taxon>
        <taxon>Marasmiineae</taxon>
        <taxon>Mycenaceae</taxon>
        <taxon>Mycena</taxon>
    </lineage>
</organism>
<dbReference type="PANTHER" id="PTHR33096:SF1">
    <property type="entry name" value="CXC1-LIKE CYSTEINE CLUSTER ASSOCIATED WITH KDZ TRANSPOSASES DOMAIN-CONTAINING PROTEIN"/>
    <property type="match status" value="1"/>
</dbReference>
<keyword evidence="4" id="KW-1185">Reference proteome</keyword>
<protein>
    <submittedName>
        <fullName evidence="3">CxC2 domain-containing protein</fullName>
    </submittedName>
</protein>
<sequence>MNFSRGGRGRGVLGKPGKRLSFYVGEEDTVDTTLVADRGIYFSQDGMRRKEELLNVAHKKRKLVPAQLDDALAVWTPVSLEEEVTGSEDISTLDATDSGAGDTVLGKRKTYESSTDPMGVWRPYADFFLDELVRHDGLGDNLAPKLNCALCKLPYTPGAEWNGSFWIDVTLLDLGLVYQLGHGGMPCPYPDPRLLTMTVMDLPLIHRVNNACEINGTPATVTDPSTCATFTTLETFRLQNVVGNINVHDFITAMERQTSATVSTGMDWVPHRYKEFMRMSRQWAFLKRAKRAGRAHDPAGLAGTQARECAVVCWACPHDKRNLPPDWRNVDKKYRFLYMLLVALDANFKLKNRMRANEHPDPPLGPGWGYFVEPEKYRQHLKAYTPEKDVSTCIAFAALLQKDSRGTSGLRTSGVGGCVCARHECVLPNGIGDLQKGERFRNMDYILLAALMGFVLMLLTISYDIACQWKRNLAARNSEMPVNMRLPLNKIEVQCALPVWHAGTHDEECETANSLSFKQGVGKSDGEGVERTWAVLNPASYHTKDMSKGNRIDTLEDKINSHNYLKNLSLGDALRRKLAVARAERDRQVEAFKLVSETVEKDLRVHWQSQIDEWQKDSTKPNPFIIARSDGPSEAQVRLQLKKDEEREAASGKTALHGTSATAFLTAGIQIEEAQRRIIAEIGGRVLVTPERETHIQELRLALLKKIASFRKLQATYVPGAARAIQQDEAVRDEDAPPPKAEHIKLYMPHELPEADRARGCLTGLVEMEAKLRAAQCSAALLVMRARQIQSTKARTLIDQVGERVTASAQKYRKARAALLALKGEGFAPHFRELKDDDIRLPGDHADTDAAARKKLAMISAGRGARAPRNAPGESKRVMSWIWTAREGSGDDEQDLHDSIRVEWSRAKARKTRWQEEVELLQEEMRRTLRYLEWQAVWWEARLEARPTASPHLKTALCAYASKQAWLHRRVAAHFKSQWETSRVTDLASVMESADLAQFFGRGVVCGLVFRERDLSI</sequence>
<dbReference type="Pfam" id="PF18758">
    <property type="entry name" value="KDZ"/>
    <property type="match status" value="1"/>
</dbReference>
<accession>A0A8H7DIN3</accession>
<evidence type="ECO:0000313" key="4">
    <source>
        <dbReference type="Proteomes" id="UP000623467"/>
    </source>
</evidence>